<keyword evidence="5" id="KW-0175">Coiled coil</keyword>
<sequence length="205" mass="23512">MSTRPATEETKVSTADVLETNPRGIPKVQFVANVEEYIAKSSSPVETTLGKFQETIAKYKFMEINFMNRKKGLEMKIPDIRKTLTVVEFLTSRQDSDEPIETTFELSDTLWAAAKIKSTKTIYLWLGANVMLEYTLQEASELLESKLTTAQNSLNNVLEDLEFLREQITTMEVSILQYFNTARVYNWDVKQRRLSSKTGQETEKS</sequence>
<dbReference type="Gene3D" id="1.10.287.370">
    <property type="match status" value="1"/>
</dbReference>
<feature type="coiled-coil region" evidence="5">
    <location>
        <begin position="147"/>
        <end position="174"/>
    </location>
</feature>
<dbReference type="InterPro" id="IPR009053">
    <property type="entry name" value="Prefoldin"/>
</dbReference>
<dbReference type="GO" id="GO:0016272">
    <property type="term" value="C:prefoldin complex"/>
    <property type="evidence" value="ECO:0007669"/>
    <property type="project" value="UniProtKB-UniRule"/>
</dbReference>
<comment type="subunit">
    <text evidence="2 4">Heterohexamer of two PFD-alpha type and four PFD-beta type subunits.</text>
</comment>
<organism evidence="6 7">
    <name type="scientific">Acaulospora morrowiae</name>
    <dbReference type="NCBI Taxonomy" id="94023"/>
    <lineage>
        <taxon>Eukaryota</taxon>
        <taxon>Fungi</taxon>
        <taxon>Fungi incertae sedis</taxon>
        <taxon>Mucoromycota</taxon>
        <taxon>Glomeromycotina</taxon>
        <taxon>Glomeromycetes</taxon>
        <taxon>Diversisporales</taxon>
        <taxon>Acaulosporaceae</taxon>
        <taxon>Acaulospora</taxon>
    </lineage>
</organism>
<accession>A0A9N9CRD8</accession>
<protein>
    <recommendedName>
        <fullName evidence="4">Prefoldin subunit 3</fullName>
    </recommendedName>
</protein>
<dbReference type="InterPro" id="IPR016655">
    <property type="entry name" value="PFD3"/>
</dbReference>
<dbReference type="Pfam" id="PF02996">
    <property type="entry name" value="Prefoldin"/>
    <property type="match status" value="1"/>
</dbReference>
<proteinExistence type="inferred from homology"/>
<comment type="caution">
    <text evidence="6">The sequence shown here is derived from an EMBL/GenBank/DDBJ whole genome shotgun (WGS) entry which is preliminary data.</text>
</comment>
<evidence type="ECO:0000256" key="3">
    <source>
        <dbReference type="ARBA" id="ARBA00023186"/>
    </source>
</evidence>
<dbReference type="FunFam" id="1.10.287.370:FF:000001">
    <property type="entry name" value="Prefoldin subunit 3"/>
    <property type="match status" value="1"/>
</dbReference>
<dbReference type="AlphaFoldDB" id="A0A9N9CRD8"/>
<dbReference type="GO" id="GO:0007017">
    <property type="term" value="P:microtubule-based process"/>
    <property type="evidence" value="ECO:0007669"/>
    <property type="project" value="TreeGrafter"/>
</dbReference>
<dbReference type="Proteomes" id="UP000789342">
    <property type="component" value="Unassembled WGS sequence"/>
</dbReference>
<dbReference type="GO" id="GO:0007021">
    <property type="term" value="P:tubulin complex assembly"/>
    <property type="evidence" value="ECO:0007669"/>
    <property type="project" value="TreeGrafter"/>
</dbReference>
<dbReference type="GO" id="GO:0006457">
    <property type="term" value="P:protein folding"/>
    <property type="evidence" value="ECO:0007669"/>
    <property type="project" value="UniProtKB-UniRule"/>
</dbReference>
<dbReference type="PANTHER" id="PTHR12409:SF0">
    <property type="entry name" value="PREFOLDIN SUBUNIT 3"/>
    <property type="match status" value="1"/>
</dbReference>
<gene>
    <name evidence="6" type="ORF">AMORRO_LOCUS8140</name>
</gene>
<dbReference type="PIRSF" id="PIRSF016396">
    <property type="entry name" value="Prefoldin_subunit_3"/>
    <property type="match status" value="1"/>
</dbReference>
<dbReference type="EMBL" id="CAJVPV010006707">
    <property type="protein sequence ID" value="CAG8609193.1"/>
    <property type="molecule type" value="Genomic_DNA"/>
</dbReference>
<reference evidence="6" key="1">
    <citation type="submission" date="2021-06" db="EMBL/GenBank/DDBJ databases">
        <authorList>
            <person name="Kallberg Y."/>
            <person name="Tangrot J."/>
            <person name="Rosling A."/>
        </authorList>
    </citation>
    <scope>NUCLEOTIDE SEQUENCE</scope>
    <source>
        <strain evidence="6">CL551</strain>
    </source>
</reference>
<comment type="similarity">
    <text evidence="1 4">Belongs to the prefoldin subunit alpha family.</text>
</comment>
<keyword evidence="7" id="KW-1185">Reference proteome</keyword>
<dbReference type="PANTHER" id="PTHR12409">
    <property type="entry name" value="PREFOLDIN SUBUNIT 3"/>
    <property type="match status" value="1"/>
</dbReference>
<evidence type="ECO:0000313" key="7">
    <source>
        <dbReference type="Proteomes" id="UP000789342"/>
    </source>
</evidence>
<evidence type="ECO:0000256" key="4">
    <source>
        <dbReference type="PIRNR" id="PIRNR016396"/>
    </source>
</evidence>
<evidence type="ECO:0000256" key="1">
    <source>
        <dbReference type="ARBA" id="ARBA00010048"/>
    </source>
</evidence>
<evidence type="ECO:0000256" key="2">
    <source>
        <dbReference type="ARBA" id="ARBA00011695"/>
    </source>
</evidence>
<dbReference type="GO" id="GO:0015631">
    <property type="term" value="F:tubulin binding"/>
    <property type="evidence" value="ECO:0007669"/>
    <property type="project" value="TreeGrafter"/>
</dbReference>
<name>A0A9N9CRD8_9GLOM</name>
<evidence type="ECO:0000256" key="5">
    <source>
        <dbReference type="SAM" id="Coils"/>
    </source>
</evidence>
<evidence type="ECO:0000313" key="6">
    <source>
        <dbReference type="EMBL" id="CAG8609193.1"/>
    </source>
</evidence>
<dbReference type="OrthoDB" id="6375174at2759"/>
<dbReference type="InterPro" id="IPR004127">
    <property type="entry name" value="Prefoldin_subunit_alpha"/>
</dbReference>
<comment type="function">
    <text evidence="4">Binds specifically to cytosolic chaperonin (c-CPN) and transfers target proteins to it. Binds to nascent polypeptide chain and promotes folding in an environment in which there are many competing pathways for nonnative proteins.</text>
</comment>
<dbReference type="GO" id="GO:0005737">
    <property type="term" value="C:cytoplasm"/>
    <property type="evidence" value="ECO:0007669"/>
    <property type="project" value="TreeGrafter"/>
</dbReference>
<dbReference type="CDD" id="cd23156">
    <property type="entry name" value="Prefoldin_3"/>
    <property type="match status" value="1"/>
</dbReference>
<keyword evidence="3 4" id="KW-0143">Chaperone</keyword>
<dbReference type="SUPFAM" id="SSF46579">
    <property type="entry name" value="Prefoldin"/>
    <property type="match status" value="1"/>
</dbReference>